<name>A0A3M8P6M7_9BACL</name>
<keyword evidence="4 10" id="KW-0285">Flavoprotein</keyword>
<reference evidence="13 14" key="1">
    <citation type="journal article" date="2018" name="Int. J. Syst. Evol. Microbiol.">
        <title>Planococcus salinus sp. nov., a moderately halophilic bacterium isolated from a saline-alkali soil.</title>
        <authorList>
            <person name="Gan L."/>
        </authorList>
    </citation>
    <scope>NUCLEOTIDE SEQUENCE [LARGE SCALE GENOMIC DNA]</scope>
    <source>
        <strain evidence="13 14">LCB217</strain>
    </source>
</reference>
<keyword evidence="7" id="KW-1015">Disulfide bond</keyword>
<dbReference type="InterPro" id="IPR050097">
    <property type="entry name" value="Ferredoxin-NADP_redctase_2"/>
</dbReference>
<dbReference type="PRINTS" id="PR00469">
    <property type="entry name" value="PNDRDTASEII"/>
</dbReference>
<evidence type="ECO:0000259" key="12">
    <source>
        <dbReference type="Pfam" id="PF07992"/>
    </source>
</evidence>
<dbReference type="Pfam" id="PF07992">
    <property type="entry name" value="Pyr_redox_2"/>
    <property type="match status" value="1"/>
</dbReference>
<evidence type="ECO:0000256" key="9">
    <source>
        <dbReference type="ARBA" id="ARBA00048132"/>
    </source>
</evidence>
<sequence>MTENTTIYDVIIIGAGPAGMTAAVYTSRANLSTLMLERGIPGGQMANTEEIENYPGFDHILGPDLSTKMFDHAKKFGAEYAYGDVKEIIDGEEYKTIKAGSKEYKARAIIITTGAEYKKMGIPGESELGGRGVSYCAVCDGAFFKQKELVVVGGGDSAVEEGVYLTRFADKVTIVHRRDELRAQKILQDRAFANDKIDFIWSHTVKEIHEENGKVGSVTLVSAKDGEEREFKADGVFIYIGMLPLTKPFADLGILNDEGYIVTNEKMETAVPGIYAAGDVREKKLRQVVTATGDGSLAADTAQHYIEELAEKLSIKA</sequence>
<dbReference type="GO" id="GO:0004791">
    <property type="term" value="F:thioredoxin-disulfide reductase (NADPH) activity"/>
    <property type="evidence" value="ECO:0007669"/>
    <property type="project" value="UniProtKB-UniRule"/>
</dbReference>
<dbReference type="NCBIfam" id="TIGR01292">
    <property type="entry name" value="TRX_reduct"/>
    <property type="match status" value="1"/>
</dbReference>
<evidence type="ECO:0000256" key="10">
    <source>
        <dbReference type="RuleBase" id="RU003880"/>
    </source>
</evidence>
<evidence type="ECO:0000256" key="5">
    <source>
        <dbReference type="ARBA" id="ARBA00022827"/>
    </source>
</evidence>
<dbReference type="InterPro" id="IPR036188">
    <property type="entry name" value="FAD/NAD-bd_sf"/>
</dbReference>
<evidence type="ECO:0000256" key="3">
    <source>
        <dbReference type="ARBA" id="ARBA00018719"/>
    </source>
</evidence>
<dbReference type="SUPFAM" id="SSF51905">
    <property type="entry name" value="FAD/NAD(P)-binding domain"/>
    <property type="match status" value="1"/>
</dbReference>
<dbReference type="EMBL" id="RIAX01000006">
    <property type="protein sequence ID" value="RNF39346.1"/>
    <property type="molecule type" value="Genomic_DNA"/>
</dbReference>
<dbReference type="PANTHER" id="PTHR48105">
    <property type="entry name" value="THIOREDOXIN REDUCTASE 1-RELATED-RELATED"/>
    <property type="match status" value="1"/>
</dbReference>
<dbReference type="GO" id="GO:0019430">
    <property type="term" value="P:removal of superoxide radicals"/>
    <property type="evidence" value="ECO:0007669"/>
    <property type="project" value="UniProtKB-UniRule"/>
</dbReference>
<comment type="catalytic activity">
    <reaction evidence="9 10">
        <text>[thioredoxin]-dithiol + NADP(+) = [thioredoxin]-disulfide + NADPH + H(+)</text>
        <dbReference type="Rhea" id="RHEA:20345"/>
        <dbReference type="Rhea" id="RHEA-COMP:10698"/>
        <dbReference type="Rhea" id="RHEA-COMP:10700"/>
        <dbReference type="ChEBI" id="CHEBI:15378"/>
        <dbReference type="ChEBI" id="CHEBI:29950"/>
        <dbReference type="ChEBI" id="CHEBI:50058"/>
        <dbReference type="ChEBI" id="CHEBI:57783"/>
        <dbReference type="ChEBI" id="CHEBI:58349"/>
        <dbReference type="EC" id="1.8.1.9"/>
    </reaction>
</comment>
<evidence type="ECO:0000313" key="14">
    <source>
        <dbReference type="Proteomes" id="UP000275473"/>
    </source>
</evidence>
<dbReference type="InterPro" id="IPR023753">
    <property type="entry name" value="FAD/NAD-binding_dom"/>
</dbReference>
<dbReference type="EC" id="1.8.1.9" evidence="10"/>
<gene>
    <name evidence="13" type="primary">trxB</name>
    <name evidence="13" type="ORF">EEX84_09680</name>
</gene>
<accession>A0A3M8P6M7</accession>
<dbReference type="GO" id="GO:0005737">
    <property type="term" value="C:cytoplasm"/>
    <property type="evidence" value="ECO:0007669"/>
    <property type="project" value="InterPro"/>
</dbReference>
<evidence type="ECO:0000256" key="8">
    <source>
        <dbReference type="ARBA" id="ARBA00023284"/>
    </source>
</evidence>
<dbReference type="AlphaFoldDB" id="A0A3M8P6M7"/>
<evidence type="ECO:0000256" key="11">
    <source>
        <dbReference type="RuleBase" id="RU003881"/>
    </source>
</evidence>
<keyword evidence="8 10" id="KW-0676">Redox-active center</keyword>
<proteinExistence type="inferred from homology"/>
<keyword evidence="5 10" id="KW-0274">FAD</keyword>
<dbReference type="InterPro" id="IPR008255">
    <property type="entry name" value="Pyr_nucl-diS_OxRdtase_2_AS"/>
</dbReference>
<feature type="domain" description="FAD/NAD(P)-binding" evidence="12">
    <location>
        <begin position="8"/>
        <end position="295"/>
    </location>
</feature>
<comment type="caution">
    <text evidence="13">The sequence shown here is derived from an EMBL/GenBank/DDBJ whole genome shotgun (WGS) entry which is preliminary data.</text>
</comment>
<evidence type="ECO:0000256" key="2">
    <source>
        <dbReference type="ARBA" id="ARBA00011738"/>
    </source>
</evidence>
<dbReference type="RefSeq" id="WP_123165437.1">
    <property type="nucleotide sequence ID" value="NZ_RIAX01000006.1"/>
</dbReference>
<comment type="cofactor">
    <cofactor evidence="11">
        <name>FAD</name>
        <dbReference type="ChEBI" id="CHEBI:57692"/>
    </cofactor>
    <text evidence="11">Binds 1 FAD per subunit.</text>
</comment>
<dbReference type="OrthoDB" id="9806179at2"/>
<keyword evidence="6 10" id="KW-0560">Oxidoreductase</keyword>
<dbReference type="Proteomes" id="UP000275473">
    <property type="component" value="Unassembled WGS sequence"/>
</dbReference>
<comment type="similarity">
    <text evidence="1 10">Belongs to the class-II pyridine nucleotide-disulfide oxidoreductase family.</text>
</comment>
<evidence type="ECO:0000256" key="6">
    <source>
        <dbReference type="ARBA" id="ARBA00023002"/>
    </source>
</evidence>
<keyword evidence="14" id="KW-1185">Reference proteome</keyword>
<protein>
    <recommendedName>
        <fullName evidence="3 10">Thioredoxin reductase</fullName>
        <ecNumber evidence="10">1.8.1.9</ecNumber>
    </recommendedName>
</protein>
<evidence type="ECO:0000256" key="1">
    <source>
        <dbReference type="ARBA" id="ARBA00009333"/>
    </source>
</evidence>
<dbReference type="Gene3D" id="3.50.50.60">
    <property type="entry name" value="FAD/NAD(P)-binding domain"/>
    <property type="match status" value="2"/>
</dbReference>
<organism evidence="13 14">
    <name type="scientific">Planococcus salinus</name>
    <dbReference type="NCBI Taxonomy" id="1848460"/>
    <lineage>
        <taxon>Bacteria</taxon>
        <taxon>Bacillati</taxon>
        <taxon>Bacillota</taxon>
        <taxon>Bacilli</taxon>
        <taxon>Bacillales</taxon>
        <taxon>Caryophanaceae</taxon>
        <taxon>Planococcus</taxon>
    </lineage>
</organism>
<evidence type="ECO:0000256" key="7">
    <source>
        <dbReference type="ARBA" id="ARBA00023157"/>
    </source>
</evidence>
<dbReference type="InterPro" id="IPR005982">
    <property type="entry name" value="Thioredox_Rdtase"/>
</dbReference>
<comment type="subunit">
    <text evidence="2 10">Homodimer.</text>
</comment>
<evidence type="ECO:0000313" key="13">
    <source>
        <dbReference type="EMBL" id="RNF39346.1"/>
    </source>
</evidence>
<dbReference type="PRINTS" id="PR00368">
    <property type="entry name" value="FADPNR"/>
</dbReference>
<keyword evidence="11" id="KW-0521">NADP</keyword>
<dbReference type="PROSITE" id="PS00573">
    <property type="entry name" value="PYRIDINE_REDOX_2"/>
    <property type="match status" value="1"/>
</dbReference>
<evidence type="ECO:0000256" key="4">
    <source>
        <dbReference type="ARBA" id="ARBA00022630"/>
    </source>
</evidence>